<evidence type="ECO:0000256" key="2">
    <source>
        <dbReference type="ARBA" id="ARBA00023015"/>
    </source>
</evidence>
<keyword evidence="9" id="KW-1185">Reference proteome</keyword>
<organism evidence="8 9">
    <name type="scientific">Talaromyces atroroseus</name>
    <dbReference type="NCBI Taxonomy" id="1441469"/>
    <lineage>
        <taxon>Eukaryota</taxon>
        <taxon>Fungi</taxon>
        <taxon>Dikarya</taxon>
        <taxon>Ascomycota</taxon>
        <taxon>Pezizomycotina</taxon>
        <taxon>Eurotiomycetes</taxon>
        <taxon>Eurotiomycetidae</taxon>
        <taxon>Eurotiales</taxon>
        <taxon>Trichocomaceae</taxon>
        <taxon>Talaromyces</taxon>
        <taxon>Talaromyces sect. Trachyspermi</taxon>
    </lineage>
</organism>
<dbReference type="GeneID" id="31007946"/>
<dbReference type="STRING" id="1441469.A0A225AQD2"/>
<reference evidence="8 9" key="1">
    <citation type="submission" date="2015-06" db="EMBL/GenBank/DDBJ databases">
        <title>Talaromyces atroroseus IBT 11181 draft genome.</title>
        <authorList>
            <person name="Rasmussen K.B."/>
            <person name="Rasmussen S."/>
            <person name="Petersen B."/>
            <person name="Sicheritz-Ponten T."/>
            <person name="Mortensen U.H."/>
            <person name="Thrane U."/>
        </authorList>
    </citation>
    <scope>NUCLEOTIDE SEQUENCE [LARGE SCALE GENOMIC DNA]</scope>
    <source>
        <strain evidence="8 9">IBT 11181</strain>
    </source>
</reference>
<keyword evidence="1" id="KW-0479">Metal-binding</keyword>
<evidence type="ECO:0000256" key="5">
    <source>
        <dbReference type="ARBA" id="ARBA00023242"/>
    </source>
</evidence>
<dbReference type="SMART" id="SM00906">
    <property type="entry name" value="Fungal_trans"/>
    <property type="match status" value="1"/>
</dbReference>
<evidence type="ECO:0000259" key="7">
    <source>
        <dbReference type="PROSITE" id="PS50048"/>
    </source>
</evidence>
<evidence type="ECO:0000313" key="9">
    <source>
        <dbReference type="Proteomes" id="UP000214365"/>
    </source>
</evidence>
<dbReference type="InterPro" id="IPR050987">
    <property type="entry name" value="AtrR-like"/>
</dbReference>
<dbReference type="SMART" id="SM00066">
    <property type="entry name" value="GAL4"/>
    <property type="match status" value="1"/>
</dbReference>
<evidence type="ECO:0000256" key="3">
    <source>
        <dbReference type="ARBA" id="ARBA00023125"/>
    </source>
</evidence>
<evidence type="ECO:0000256" key="4">
    <source>
        <dbReference type="ARBA" id="ARBA00023163"/>
    </source>
</evidence>
<accession>A0A225AQD2</accession>
<dbReference type="PANTHER" id="PTHR46910:SF2">
    <property type="entry name" value="ZN(II)2CYS6 TRANSCRIPTION FACTOR (EUROFUNG)"/>
    <property type="match status" value="1"/>
</dbReference>
<dbReference type="Gene3D" id="4.10.240.10">
    <property type="entry name" value="Zn(2)-C6 fungal-type DNA-binding domain"/>
    <property type="match status" value="1"/>
</dbReference>
<dbReference type="GO" id="GO:0000981">
    <property type="term" value="F:DNA-binding transcription factor activity, RNA polymerase II-specific"/>
    <property type="evidence" value="ECO:0007669"/>
    <property type="project" value="InterPro"/>
</dbReference>
<dbReference type="CDD" id="cd12148">
    <property type="entry name" value="fungal_TF_MHR"/>
    <property type="match status" value="1"/>
</dbReference>
<dbReference type="RefSeq" id="XP_020116756.1">
    <property type="nucleotide sequence ID" value="XM_020263086.1"/>
</dbReference>
<dbReference type="InterPro" id="IPR001138">
    <property type="entry name" value="Zn2Cys6_DnaBD"/>
</dbReference>
<dbReference type="GO" id="GO:0008270">
    <property type="term" value="F:zinc ion binding"/>
    <property type="evidence" value="ECO:0007669"/>
    <property type="project" value="InterPro"/>
</dbReference>
<comment type="caution">
    <text evidence="8">The sequence shown here is derived from an EMBL/GenBank/DDBJ whole genome shotgun (WGS) entry which is preliminary data.</text>
</comment>
<dbReference type="GO" id="GO:0006351">
    <property type="term" value="P:DNA-templated transcription"/>
    <property type="evidence" value="ECO:0007669"/>
    <property type="project" value="InterPro"/>
</dbReference>
<dbReference type="Proteomes" id="UP000214365">
    <property type="component" value="Unassembled WGS sequence"/>
</dbReference>
<dbReference type="GO" id="GO:0003677">
    <property type="term" value="F:DNA binding"/>
    <property type="evidence" value="ECO:0007669"/>
    <property type="project" value="UniProtKB-KW"/>
</dbReference>
<dbReference type="Pfam" id="PF04082">
    <property type="entry name" value="Fungal_trans"/>
    <property type="match status" value="1"/>
</dbReference>
<evidence type="ECO:0000256" key="6">
    <source>
        <dbReference type="SAM" id="MobiDB-lite"/>
    </source>
</evidence>
<dbReference type="Pfam" id="PF00172">
    <property type="entry name" value="Zn_clus"/>
    <property type="match status" value="1"/>
</dbReference>
<protein>
    <recommendedName>
        <fullName evidence="7">Zn(2)-C6 fungal-type domain-containing protein</fullName>
    </recommendedName>
</protein>
<dbReference type="PANTHER" id="PTHR46910">
    <property type="entry name" value="TRANSCRIPTION FACTOR PDR1"/>
    <property type="match status" value="1"/>
</dbReference>
<dbReference type="SUPFAM" id="SSF57701">
    <property type="entry name" value="Zn2/Cys6 DNA-binding domain"/>
    <property type="match status" value="1"/>
</dbReference>
<feature type="region of interest" description="Disordered" evidence="6">
    <location>
        <begin position="631"/>
        <end position="651"/>
    </location>
</feature>
<feature type="compositionally biased region" description="Low complexity" evidence="6">
    <location>
        <begin position="154"/>
        <end position="165"/>
    </location>
</feature>
<dbReference type="PROSITE" id="PS50048">
    <property type="entry name" value="ZN2_CY6_FUNGAL_2"/>
    <property type="match status" value="1"/>
</dbReference>
<dbReference type="InterPro" id="IPR036864">
    <property type="entry name" value="Zn2-C6_fun-type_DNA-bd_sf"/>
</dbReference>
<gene>
    <name evidence="8" type="ORF">UA08_08190</name>
</gene>
<dbReference type="AlphaFoldDB" id="A0A225AQD2"/>
<feature type="compositionally biased region" description="Polar residues" evidence="6">
    <location>
        <begin position="138"/>
        <end position="151"/>
    </location>
</feature>
<feature type="region of interest" description="Disordered" evidence="6">
    <location>
        <begin position="138"/>
        <end position="168"/>
    </location>
</feature>
<keyword evidence="5" id="KW-0539">Nucleus</keyword>
<keyword evidence="4" id="KW-0804">Transcription</keyword>
<dbReference type="EMBL" id="LFMY01000014">
    <property type="protein sequence ID" value="OKL56635.1"/>
    <property type="molecule type" value="Genomic_DNA"/>
</dbReference>
<keyword evidence="3" id="KW-0238">DNA-binding</keyword>
<feature type="compositionally biased region" description="Polar residues" evidence="6">
    <location>
        <begin position="637"/>
        <end position="651"/>
    </location>
</feature>
<sequence>MYGIKVQGAYKGALDSLPRDLSKKESNPPPQRHRGLTICDACRQRRSRCFFDMANPVCGQCLLHGTNCTGRSRKSKVESMKRSRRARELEAEVQRMERLLRSAGIDPGESALDVHPVEEDEDLDSEIDGLECDGSARFNNSEHSSASPADRQSSESCTSPRSSCSGNTENFSHSLVLKSNRPEAEGVFFVNRVFPIINEESFMRMVEWQYTQQTCTDVARWASINALLALSFRYRDKRGSRSDKDTDRAWLYWKNAAAVYTELSLRPHGILGIQALLAMAIFARVNSHLMLAIPLITAAMKAAQALGLHRRNSRLDISPAEQETRRRVWWCIYIIDEGIGIKTGRGYLQHADDFDVELPSRDPDSPNEKGNAWDIDLFSSYCSHAVLRCNIYRGLYATQAFYKTFDELCETVDTLSAQLDQWKQGTPCLVYKLPDSKTLDSKQELEVTAHIAHRLGYLNSMTLIHRMPILYEIATRRHSHPDKDPLKYVSVTSRHHNLICLHAARDSLSLLDALPWKDTVYNGILFDFLFFAASILFSNIVQTPLMAELGPVDEILRLLNLTKNYFATLAPHHGQSKAVTFMATMTSVMERTAKKIIDKAMKEEKNNNNNNDNNTNTNTNTNVYTNNSTTRKEKQHQNIYTPPTQQASISPTTIEQTEEIRFPNTDLFPSAPFSGDSISDNFGQMGFGDTTDAFPQSASFPYMAPMPEQNMQMTEAYAHMYTDLYGYDMPSYLTAPVPNGMWGQAGMPDFAGSIPNEAKYDANMTSDVILEYMWNNNG</sequence>
<name>A0A225AQD2_TALAT</name>
<feature type="region of interest" description="Disordered" evidence="6">
    <location>
        <begin position="101"/>
        <end position="120"/>
    </location>
</feature>
<evidence type="ECO:0000313" key="8">
    <source>
        <dbReference type="EMBL" id="OKL56635.1"/>
    </source>
</evidence>
<dbReference type="CDD" id="cd00067">
    <property type="entry name" value="GAL4"/>
    <property type="match status" value="1"/>
</dbReference>
<evidence type="ECO:0000256" key="1">
    <source>
        <dbReference type="ARBA" id="ARBA00022723"/>
    </source>
</evidence>
<dbReference type="OrthoDB" id="2123952at2759"/>
<dbReference type="InterPro" id="IPR007219">
    <property type="entry name" value="XnlR_reg_dom"/>
</dbReference>
<feature type="domain" description="Zn(2)-C6 fungal-type" evidence="7">
    <location>
        <begin position="38"/>
        <end position="69"/>
    </location>
</feature>
<proteinExistence type="predicted"/>
<keyword evidence="2" id="KW-0805">Transcription regulation</keyword>